<name>A0ABX2DUS6_9BACL</name>
<keyword evidence="1 4" id="KW-0963">Cytoplasm</keyword>
<dbReference type="NCBIfam" id="NF002469">
    <property type="entry name" value="PRK01712.1"/>
    <property type="match status" value="1"/>
</dbReference>
<keyword evidence="3 4" id="KW-0694">RNA-binding</keyword>
<dbReference type="Proteomes" id="UP000711047">
    <property type="component" value="Unassembled WGS sequence"/>
</dbReference>
<organism evidence="5 6">
    <name type="scientific">Paenibacillus tritici</name>
    <dbReference type="NCBI Taxonomy" id="1873425"/>
    <lineage>
        <taxon>Bacteria</taxon>
        <taxon>Bacillati</taxon>
        <taxon>Bacillota</taxon>
        <taxon>Bacilli</taxon>
        <taxon>Bacillales</taxon>
        <taxon>Paenibacillaceae</taxon>
        <taxon>Paenibacillus</taxon>
    </lineage>
</organism>
<dbReference type="PANTHER" id="PTHR34984:SF1">
    <property type="entry name" value="CARBON STORAGE REGULATOR"/>
    <property type="match status" value="1"/>
</dbReference>
<proteinExistence type="inferred from homology"/>
<dbReference type="Pfam" id="PF02599">
    <property type="entry name" value="CsrA"/>
    <property type="match status" value="1"/>
</dbReference>
<comment type="similarity">
    <text evidence="4">Belongs to the CsrA/RsmA family.</text>
</comment>
<comment type="subcellular location">
    <subcellularLocation>
        <location evidence="4">Cytoplasm</location>
    </subcellularLocation>
</comment>
<evidence type="ECO:0000313" key="5">
    <source>
        <dbReference type="EMBL" id="NQX47196.1"/>
    </source>
</evidence>
<evidence type="ECO:0000313" key="6">
    <source>
        <dbReference type="Proteomes" id="UP000711047"/>
    </source>
</evidence>
<protein>
    <recommendedName>
        <fullName evidence="4">Translational regulator CsrA</fullName>
    </recommendedName>
</protein>
<gene>
    <name evidence="4 5" type="primary">csrA</name>
    <name evidence="5" type="ORF">HQN87_17835</name>
</gene>
<keyword evidence="4" id="KW-0678">Repressor</keyword>
<dbReference type="PANTHER" id="PTHR34984">
    <property type="entry name" value="CARBON STORAGE REGULATOR"/>
    <property type="match status" value="1"/>
</dbReference>
<comment type="caution">
    <text evidence="5">The sequence shown here is derived from an EMBL/GenBank/DDBJ whole genome shotgun (WGS) entry which is preliminary data.</text>
</comment>
<keyword evidence="6" id="KW-1185">Reference proteome</keyword>
<reference evidence="5 6" key="1">
    <citation type="submission" date="2020-05" db="EMBL/GenBank/DDBJ databases">
        <title>Paenibacillus glebae, sp. nov., Paenibacillus humi sp. nov., Paenibacillus pedi sp. nov., Paenibacillus terrestris sp. nov. and Paenibacillus terricola sp. nov., isolated from a forest top soil sample.</title>
        <authorList>
            <person name="Qi S."/>
            <person name="Carlier A."/>
            <person name="Cnockaert M."/>
            <person name="Vandamme P."/>
        </authorList>
    </citation>
    <scope>NUCLEOTIDE SEQUENCE [LARGE SCALE GENOMIC DNA]</scope>
    <source>
        <strain evidence="5 6">LMG 29502</strain>
    </source>
</reference>
<dbReference type="InterPro" id="IPR003751">
    <property type="entry name" value="CsrA"/>
</dbReference>
<dbReference type="RefSeq" id="WP_173136165.1">
    <property type="nucleotide sequence ID" value="NZ_JABMKX010000009.1"/>
</dbReference>
<evidence type="ECO:0000256" key="2">
    <source>
        <dbReference type="ARBA" id="ARBA00022845"/>
    </source>
</evidence>
<dbReference type="HAMAP" id="MF_00167">
    <property type="entry name" value="CsrA"/>
    <property type="match status" value="1"/>
</dbReference>
<dbReference type="Gene3D" id="2.60.40.4380">
    <property type="entry name" value="Translational regulator CsrA"/>
    <property type="match status" value="1"/>
</dbReference>
<dbReference type="NCBIfam" id="TIGR00202">
    <property type="entry name" value="csrA"/>
    <property type="match status" value="1"/>
</dbReference>
<accession>A0ABX2DUS6</accession>
<comment type="subunit">
    <text evidence="4">Homodimer; the beta-strands of each monomer intercalate to form a hydrophobic core, while the alpha-helices form wings that extend away from the core.</text>
</comment>
<sequence length="77" mass="8648">MLVLTRKKGESIIIQDNIEITILSVEGDIVKVGINAPKHVDIFREEVYLSIKEANKESASPTQGNLNALMERLRTQK</sequence>
<evidence type="ECO:0000256" key="1">
    <source>
        <dbReference type="ARBA" id="ARBA00022490"/>
    </source>
</evidence>
<dbReference type="EMBL" id="JABMKX010000009">
    <property type="protein sequence ID" value="NQX47196.1"/>
    <property type="molecule type" value="Genomic_DNA"/>
</dbReference>
<keyword evidence="4" id="KW-1005">Bacterial flagellum biogenesis</keyword>
<keyword evidence="2 4" id="KW-0810">Translation regulation</keyword>
<dbReference type="SUPFAM" id="SSF117130">
    <property type="entry name" value="CsrA-like"/>
    <property type="match status" value="1"/>
</dbReference>
<evidence type="ECO:0000256" key="4">
    <source>
        <dbReference type="HAMAP-Rule" id="MF_00167"/>
    </source>
</evidence>
<evidence type="ECO:0000256" key="3">
    <source>
        <dbReference type="ARBA" id="ARBA00022884"/>
    </source>
</evidence>
<dbReference type="InterPro" id="IPR036107">
    <property type="entry name" value="CsrA_sf"/>
</dbReference>
<comment type="function">
    <text evidence="4">A translational regulator that binds mRNA to regulate translation initiation and/or mRNA stability. Usually binds in the 5'-UTR at or near the Shine-Dalgarno sequence preventing ribosome-binding, thus repressing translation. Its main target seems to be the major flagellin gene, while its function is anatagonized by FliW.</text>
</comment>